<sequence>MKLNQATDYAFRMVLHMSLLPNGTKITGGELAKAQKIPDRFLLKIMRNLISGNIMQSFRGVDGGFALARKPKEITLLDVIEAVEGATYLQRCLYDSETCSRGCHGNCSVQEQFCQIQSHLVKELQAVDFETLAKREREIHLQRVCPSKAQARDL</sequence>
<dbReference type="Pfam" id="PF02082">
    <property type="entry name" value="Rrf2"/>
    <property type="match status" value="1"/>
</dbReference>
<evidence type="ECO:0000313" key="1">
    <source>
        <dbReference type="EMBL" id="VYU31425.1"/>
    </source>
</evidence>
<dbReference type="AlphaFoldDB" id="A0A6N3DTP4"/>
<dbReference type="GO" id="GO:0003700">
    <property type="term" value="F:DNA-binding transcription factor activity"/>
    <property type="evidence" value="ECO:0007669"/>
    <property type="project" value="TreeGrafter"/>
</dbReference>
<dbReference type="PROSITE" id="PS51197">
    <property type="entry name" value="HTH_RRF2_2"/>
    <property type="match status" value="1"/>
</dbReference>
<reference evidence="1" key="1">
    <citation type="submission" date="2019-11" db="EMBL/GenBank/DDBJ databases">
        <authorList>
            <person name="Feng L."/>
        </authorList>
    </citation>
    <scope>NUCLEOTIDE SEQUENCE</scope>
    <source>
        <strain evidence="1">VrattiLFYP33</strain>
    </source>
</reference>
<proteinExistence type="predicted"/>
<dbReference type="InterPro" id="IPR036388">
    <property type="entry name" value="WH-like_DNA-bd_sf"/>
</dbReference>
<accession>A0A6N3DTP4</accession>
<dbReference type="SUPFAM" id="SSF46785">
    <property type="entry name" value="Winged helix' DNA-binding domain"/>
    <property type="match status" value="1"/>
</dbReference>
<dbReference type="NCBIfam" id="TIGR00738">
    <property type="entry name" value="rrf2_super"/>
    <property type="match status" value="1"/>
</dbReference>
<organism evidence="1">
    <name type="scientific">Veillonella ratti</name>
    <dbReference type="NCBI Taxonomy" id="103892"/>
    <lineage>
        <taxon>Bacteria</taxon>
        <taxon>Bacillati</taxon>
        <taxon>Bacillota</taxon>
        <taxon>Negativicutes</taxon>
        <taxon>Veillonellales</taxon>
        <taxon>Veillonellaceae</taxon>
        <taxon>Veillonella</taxon>
    </lineage>
</organism>
<gene>
    <name evidence="1" type="ORF">VRLFYP33_01712</name>
</gene>
<dbReference type="GO" id="GO:0005829">
    <property type="term" value="C:cytosol"/>
    <property type="evidence" value="ECO:0007669"/>
    <property type="project" value="TreeGrafter"/>
</dbReference>
<protein>
    <submittedName>
        <fullName evidence="1">Iron-responsive transcriptional regulator</fullName>
    </submittedName>
</protein>
<dbReference type="PANTHER" id="PTHR33221">
    <property type="entry name" value="WINGED HELIX-TURN-HELIX TRANSCRIPTIONAL REGULATOR, RRF2 FAMILY"/>
    <property type="match status" value="1"/>
</dbReference>
<dbReference type="InterPro" id="IPR036390">
    <property type="entry name" value="WH_DNA-bd_sf"/>
</dbReference>
<dbReference type="InterPro" id="IPR000944">
    <property type="entry name" value="Tscrpt_reg_Rrf2"/>
</dbReference>
<name>A0A6N3DTP4_9FIRM</name>
<dbReference type="RefSeq" id="WP_021841739.1">
    <property type="nucleotide sequence ID" value="NZ_CACRUX010000062.1"/>
</dbReference>
<dbReference type="PANTHER" id="PTHR33221:SF2">
    <property type="entry name" value="TRANSCRIPTIONAL REGULATOR"/>
    <property type="match status" value="1"/>
</dbReference>
<dbReference type="EMBL" id="CACRUX010000062">
    <property type="protein sequence ID" value="VYU31425.1"/>
    <property type="molecule type" value="Genomic_DNA"/>
</dbReference>
<dbReference type="Gene3D" id="1.10.10.10">
    <property type="entry name" value="Winged helix-like DNA-binding domain superfamily/Winged helix DNA-binding domain"/>
    <property type="match status" value="1"/>
</dbReference>